<accession>A0AAU9RZ01</accession>
<feature type="compositionally biased region" description="Basic and acidic residues" evidence="1">
    <location>
        <begin position="155"/>
        <end position="164"/>
    </location>
</feature>
<sequence length="259" mass="29723">MNGEIHREFIATPTHLKEQLQEEFCTAKCCSLKKKNWAKHFKRQTRRYYALNGLNDPSLKKLYIRDQGKQLKISLLAKLNITSSEHLTSFASKRSFGWNSWTNQSISKICARPDQSIKCSKSKTASSCDPRIKPQGLEDHFKGASTKSDANDSSEENRALRKQQEEAISHKLDISIAPDIDLDNHDLETVLSYDTDDKDAICGYSNSDNSSESSYREDEEECCFQITQMPRQDKIQTPHLQSQSLTQHEEKTQFMPLRL</sequence>
<feature type="region of interest" description="Disordered" evidence="1">
    <location>
        <begin position="121"/>
        <end position="164"/>
    </location>
</feature>
<evidence type="ECO:0000313" key="2">
    <source>
        <dbReference type="EMBL" id="CAH2052391.1"/>
    </source>
</evidence>
<name>A0AAU9RZ01_THLAR</name>
<dbReference type="PANTHER" id="PTHR48435:SF1">
    <property type="entry name" value="POLYPROTEIN"/>
    <property type="match status" value="1"/>
</dbReference>
<evidence type="ECO:0000256" key="1">
    <source>
        <dbReference type="SAM" id="MobiDB-lite"/>
    </source>
</evidence>
<dbReference type="EMBL" id="OU466859">
    <property type="protein sequence ID" value="CAH2052391.1"/>
    <property type="molecule type" value="Genomic_DNA"/>
</dbReference>
<evidence type="ECO:0000313" key="3">
    <source>
        <dbReference type="Proteomes" id="UP000836841"/>
    </source>
</evidence>
<proteinExistence type="predicted"/>
<dbReference type="InterPro" id="IPR053098">
    <property type="entry name" value="Petuviruses_polyprotein"/>
</dbReference>
<feature type="compositionally biased region" description="Basic and acidic residues" evidence="1">
    <location>
        <begin position="130"/>
        <end position="142"/>
    </location>
</feature>
<protein>
    <submittedName>
        <fullName evidence="2">Uncharacterized protein</fullName>
    </submittedName>
</protein>
<keyword evidence="3" id="KW-1185">Reference proteome</keyword>
<gene>
    <name evidence="2" type="ORF">TAV2_LOCUS9566</name>
</gene>
<organism evidence="2 3">
    <name type="scientific">Thlaspi arvense</name>
    <name type="common">Field penny-cress</name>
    <dbReference type="NCBI Taxonomy" id="13288"/>
    <lineage>
        <taxon>Eukaryota</taxon>
        <taxon>Viridiplantae</taxon>
        <taxon>Streptophyta</taxon>
        <taxon>Embryophyta</taxon>
        <taxon>Tracheophyta</taxon>
        <taxon>Spermatophyta</taxon>
        <taxon>Magnoliopsida</taxon>
        <taxon>eudicotyledons</taxon>
        <taxon>Gunneridae</taxon>
        <taxon>Pentapetalae</taxon>
        <taxon>rosids</taxon>
        <taxon>malvids</taxon>
        <taxon>Brassicales</taxon>
        <taxon>Brassicaceae</taxon>
        <taxon>Thlaspideae</taxon>
        <taxon>Thlaspi</taxon>
    </lineage>
</organism>
<dbReference type="PANTHER" id="PTHR48435">
    <property type="entry name" value="POLYPROTEIN"/>
    <property type="match status" value="1"/>
</dbReference>
<dbReference type="AlphaFoldDB" id="A0AAU9RZ01"/>
<feature type="region of interest" description="Disordered" evidence="1">
    <location>
        <begin position="234"/>
        <end position="259"/>
    </location>
</feature>
<reference evidence="2 3" key="1">
    <citation type="submission" date="2022-03" db="EMBL/GenBank/DDBJ databases">
        <authorList>
            <person name="Nunn A."/>
            <person name="Chopra R."/>
            <person name="Nunn A."/>
            <person name="Contreras Garrido A."/>
        </authorList>
    </citation>
    <scope>NUCLEOTIDE SEQUENCE [LARGE SCALE GENOMIC DNA]</scope>
</reference>
<dbReference type="Proteomes" id="UP000836841">
    <property type="component" value="Chromosome 3"/>
</dbReference>